<feature type="chain" id="PRO_5011643380" evidence="1">
    <location>
        <begin position="23"/>
        <end position="552"/>
    </location>
</feature>
<dbReference type="GO" id="GO:0005975">
    <property type="term" value="P:carbohydrate metabolic process"/>
    <property type="evidence" value="ECO:0007669"/>
    <property type="project" value="InterPro"/>
</dbReference>
<sequence length="552" mass="62499">MKFICFALSVLFLTGLASTVKAQDYYASQRNNWLAKAENAKPRLNETIKRPTVLVNLIADKASFQGWKAVIATPVDTLYQRSFRKQNGIVVDFGEHVTGYVSFKLATSAGTADAPLRFKLTFGEVPSELATPFDPYSGGLSRAWLQDEVVDVMDVPATVTIARRLAFRYVKIELLGSSQNFDFKMVDISCKAVTSATEKPVELAAATPQQFKDIDRVGLNTLRECMQTVYEDGPKRDRRLWIGDLYLESLANNYSFKSYELTKRCLYLLAGLSGENGYLIGTVFENPEPHPQAGQYLMDYALLYNVALKEYLSATKDEQTANDLWPVAKRQLDIINSYVQANGLMNYEKANKEWWLFFDWKDGLDKQAALQGLAIYTLKQTYELAKALNKETELKEVPSLIKKMSAAGLKNLFNKQTGMFESGTSKQISYASQIWMVIAGVTSKQESQKALLTIRETKNALYPGAPYLYHYYVQALIDAGMNTQAKETVSNYWGGMIQKGADTFWEVYDPNNEFLSPYNFFPVNSYCHAWSCTPVYFIRKYPEIFQTALLNR</sequence>
<dbReference type="PANTHER" id="PTHR34987:SF4">
    <property type="entry name" value="ALPHA-L-RHAMNOSIDASE C-TERMINAL DOMAIN-CONTAINING PROTEIN"/>
    <property type="match status" value="1"/>
</dbReference>
<feature type="domain" description="Alpha-L-rhamnosidase six-hairpin glycosidase" evidence="2">
    <location>
        <begin position="211"/>
        <end position="539"/>
    </location>
</feature>
<dbReference type="RefSeq" id="WP_091144011.1">
    <property type="nucleotide sequence ID" value="NZ_FNAI01000001.1"/>
</dbReference>
<proteinExistence type="predicted"/>
<keyword evidence="1" id="KW-0732">Signal</keyword>
<evidence type="ECO:0000259" key="2">
    <source>
        <dbReference type="Pfam" id="PF17389"/>
    </source>
</evidence>
<dbReference type="Pfam" id="PF17389">
    <property type="entry name" value="Bac_rhamnosid6H"/>
    <property type="match status" value="1"/>
</dbReference>
<dbReference type="EMBL" id="FNAI01000001">
    <property type="protein sequence ID" value="SDD39020.1"/>
    <property type="molecule type" value="Genomic_DNA"/>
</dbReference>
<evidence type="ECO:0000259" key="3">
    <source>
        <dbReference type="Pfam" id="PF21104"/>
    </source>
</evidence>
<protein>
    <submittedName>
        <fullName evidence="4">Alpha-L-rhamnosidase</fullName>
    </submittedName>
</protein>
<dbReference type="InterPro" id="IPR008928">
    <property type="entry name" value="6-hairpin_glycosidase_sf"/>
</dbReference>
<accession>A0A1G6UCA1</accession>
<dbReference type="PANTHER" id="PTHR34987">
    <property type="entry name" value="C, PUTATIVE (AFU_ORTHOLOGUE AFUA_3G02880)-RELATED"/>
    <property type="match status" value="1"/>
</dbReference>
<dbReference type="SUPFAM" id="SSF48208">
    <property type="entry name" value="Six-hairpin glycosidases"/>
    <property type="match status" value="1"/>
</dbReference>
<dbReference type="InterPro" id="IPR012341">
    <property type="entry name" value="6hp_glycosidase-like_sf"/>
</dbReference>
<organism evidence="4 5">
    <name type="scientific">Mucilaginibacter pineti</name>
    <dbReference type="NCBI Taxonomy" id="1391627"/>
    <lineage>
        <taxon>Bacteria</taxon>
        <taxon>Pseudomonadati</taxon>
        <taxon>Bacteroidota</taxon>
        <taxon>Sphingobacteriia</taxon>
        <taxon>Sphingobacteriales</taxon>
        <taxon>Sphingobacteriaceae</taxon>
        <taxon>Mucilaginibacter</taxon>
    </lineage>
</organism>
<name>A0A1G6UCA1_9SPHI</name>
<evidence type="ECO:0000256" key="1">
    <source>
        <dbReference type="SAM" id="SignalP"/>
    </source>
</evidence>
<dbReference type="Proteomes" id="UP000199072">
    <property type="component" value="Unassembled WGS sequence"/>
</dbReference>
<feature type="signal peptide" evidence="1">
    <location>
        <begin position="1"/>
        <end position="22"/>
    </location>
</feature>
<gene>
    <name evidence="4" type="ORF">SAMN05216464_101603</name>
</gene>
<dbReference type="AlphaFoldDB" id="A0A1G6UCA1"/>
<dbReference type="STRING" id="1391627.SAMN05216464_101603"/>
<dbReference type="OrthoDB" id="9815108at2"/>
<dbReference type="InterPro" id="IPR035396">
    <property type="entry name" value="Bac_rhamnosid6H"/>
</dbReference>
<keyword evidence="5" id="KW-1185">Reference proteome</keyword>
<feature type="domain" description="Glycosyl hydrolase family 78 alpha-rhamnosidase N-terminal" evidence="3">
    <location>
        <begin position="51"/>
        <end position="192"/>
    </location>
</feature>
<dbReference type="Pfam" id="PF21104">
    <property type="entry name" value="Glyco_hydro_78_N"/>
    <property type="match status" value="1"/>
</dbReference>
<evidence type="ECO:0000313" key="4">
    <source>
        <dbReference type="EMBL" id="SDD39020.1"/>
    </source>
</evidence>
<dbReference type="Gene3D" id="1.50.10.10">
    <property type="match status" value="1"/>
</dbReference>
<reference evidence="4 5" key="1">
    <citation type="submission" date="2016-10" db="EMBL/GenBank/DDBJ databases">
        <authorList>
            <person name="de Groot N.N."/>
        </authorList>
    </citation>
    <scope>NUCLEOTIDE SEQUENCE [LARGE SCALE GENOMIC DNA]</scope>
    <source>
        <strain evidence="4 5">47C3B</strain>
    </source>
</reference>
<dbReference type="InterPro" id="IPR049164">
    <property type="entry name" value="Glyco_hydro_78_N"/>
</dbReference>
<evidence type="ECO:0000313" key="5">
    <source>
        <dbReference type="Proteomes" id="UP000199072"/>
    </source>
</evidence>